<evidence type="ECO:0000256" key="3">
    <source>
        <dbReference type="ARBA" id="ARBA00022552"/>
    </source>
</evidence>
<evidence type="ECO:0000256" key="2">
    <source>
        <dbReference type="ARBA" id="ARBA00006374"/>
    </source>
</evidence>
<dbReference type="PANTHER" id="PTHR13026">
    <property type="entry name" value="NNP-1 PROTEIN NOVEL NUCLEAR PROTEIN 1 NOP52"/>
    <property type="match status" value="1"/>
</dbReference>
<proteinExistence type="inferred from homology"/>
<evidence type="ECO:0000313" key="7">
    <source>
        <dbReference type="Proteomes" id="UP000324767"/>
    </source>
</evidence>
<keyword evidence="3" id="KW-0698">rRNA processing</keyword>
<dbReference type="GO" id="GO:0030688">
    <property type="term" value="C:preribosome, small subunit precursor"/>
    <property type="evidence" value="ECO:0007669"/>
    <property type="project" value="InterPro"/>
</dbReference>
<comment type="subcellular location">
    <subcellularLocation>
        <location evidence="1">Nucleus</location>
    </subcellularLocation>
</comment>
<evidence type="ECO:0000256" key="5">
    <source>
        <dbReference type="SAM" id="MobiDB-lite"/>
    </source>
</evidence>
<gene>
    <name evidence="6" type="ORF">FRX48_05445</name>
</gene>
<feature type="compositionally biased region" description="Low complexity" evidence="5">
    <location>
        <begin position="80"/>
        <end position="91"/>
    </location>
</feature>
<dbReference type="EMBL" id="VXIT01000008">
    <property type="protein sequence ID" value="KAA6411133.1"/>
    <property type="molecule type" value="Genomic_DNA"/>
</dbReference>
<feature type="region of interest" description="Disordered" evidence="5">
    <location>
        <begin position="57"/>
        <end position="100"/>
    </location>
</feature>
<evidence type="ECO:0000256" key="4">
    <source>
        <dbReference type="ARBA" id="ARBA00023242"/>
    </source>
</evidence>
<feature type="region of interest" description="Disordered" evidence="5">
    <location>
        <begin position="1"/>
        <end position="21"/>
    </location>
</feature>
<comment type="similarity">
    <text evidence="2">Belongs to the RRP1 family.</text>
</comment>
<dbReference type="GO" id="GO:0006364">
    <property type="term" value="P:rRNA processing"/>
    <property type="evidence" value="ECO:0007669"/>
    <property type="project" value="UniProtKB-KW"/>
</dbReference>
<reference evidence="6 7" key="1">
    <citation type="submission" date="2019-09" db="EMBL/GenBank/DDBJ databases">
        <title>The hologenome of the rock-dwelling lichen Lasallia pustulata.</title>
        <authorList>
            <person name="Greshake Tzovaras B."/>
            <person name="Segers F."/>
            <person name="Bicker A."/>
            <person name="Dal Grande F."/>
            <person name="Otte J."/>
            <person name="Hankeln T."/>
            <person name="Schmitt I."/>
            <person name="Ebersberger I."/>
        </authorList>
    </citation>
    <scope>NUCLEOTIDE SEQUENCE [LARGE SCALE GENOMIC DNA]</scope>
    <source>
        <strain evidence="6">A1-1</strain>
    </source>
</reference>
<feature type="compositionally biased region" description="Gly residues" evidence="5">
    <location>
        <begin position="227"/>
        <end position="254"/>
    </location>
</feature>
<evidence type="ECO:0000256" key="1">
    <source>
        <dbReference type="ARBA" id="ARBA00004123"/>
    </source>
</evidence>
<feature type="region of interest" description="Disordered" evidence="5">
    <location>
        <begin position="199"/>
        <end position="254"/>
    </location>
</feature>
<dbReference type="GO" id="GO:0005634">
    <property type="term" value="C:nucleus"/>
    <property type="evidence" value="ECO:0007669"/>
    <property type="project" value="UniProtKB-SubCell"/>
</dbReference>
<dbReference type="Pfam" id="PF05997">
    <property type="entry name" value="Nop52"/>
    <property type="match status" value="2"/>
</dbReference>
<feature type="compositionally biased region" description="Acidic residues" evidence="5">
    <location>
        <begin position="209"/>
        <end position="226"/>
    </location>
</feature>
<name>A0A5M8PNS7_9LECA</name>
<dbReference type="InterPro" id="IPR010301">
    <property type="entry name" value="RRP1"/>
</dbReference>
<dbReference type="OrthoDB" id="2019504at2759"/>
<accession>A0A5M8PNS7</accession>
<keyword evidence="4" id="KW-0539">Nucleus</keyword>
<sequence length="254" mass="27127">MASVQETPFVKQLASNDRPTREKALSSLRTYLTSNRTFTPLELLKLWKGLFFCTQSPSPSTTSPPSPPTNPPPPTQAYGTPTAPSPNNTSPQPSPRSSSPPPPLFLPYLHAFWTTISHSWSTIDSLRLDKYLFLVRRYIHASFLYLLNHGWDSELVPGYVELVETIPLSVGAEASKVPDGLRYHVLDCWVDELEKVDGGRGAPGGVDAAGEEGGEGGGDEGGEGEGEGGVGGWEAEGVGGEGGWCGGGERGSSW</sequence>
<organism evidence="6 7">
    <name type="scientific">Lasallia pustulata</name>
    <dbReference type="NCBI Taxonomy" id="136370"/>
    <lineage>
        <taxon>Eukaryota</taxon>
        <taxon>Fungi</taxon>
        <taxon>Dikarya</taxon>
        <taxon>Ascomycota</taxon>
        <taxon>Pezizomycotina</taxon>
        <taxon>Lecanoromycetes</taxon>
        <taxon>OSLEUM clade</taxon>
        <taxon>Umbilicariomycetidae</taxon>
        <taxon>Umbilicariales</taxon>
        <taxon>Umbilicariaceae</taxon>
        <taxon>Lasallia</taxon>
    </lineage>
</organism>
<dbReference type="Proteomes" id="UP000324767">
    <property type="component" value="Unassembled WGS sequence"/>
</dbReference>
<feature type="compositionally biased region" description="Pro residues" evidence="5">
    <location>
        <begin position="62"/>
        <end position="75"/>
    </location>
</feature>
<dbReference type="AlphaFoldDB" id="A0A5M8PNS7"/>
<dbReference type="PANTHER" id="PTHR13026:SF0">
    <property type="entry name" value="RIBOSOMAL RNA PROCESSING 1B"/>
    <property type="match status" value="1"/>
</dbReference>
<evidence type="ECO:0000313" key="6">
    <source>
        <dbReference type="EMBL" id="KAA6411133.1"/>
    </source>
</evidence>
<protein>
    <submittedName>
        <fullName evidence="6">Nucleolar NOP52 variant</fullName>
    </submittedName>
</protein>
<comment type="caution">
    <text evidence="6">The sequence shown here is derived from an EMBL/GenBank/DDBJ whole genome shotgun (WGS) entry which is preliminary data.</text>
</comment>